<dbReference type="InterPro" id="IPR050482">
    <property type="entry name" value="Sensor_HK_TwoCompSys"/>
</dbReference>
<evidence type="ECO:0000256" key="3">
    <source>
        <dbReference type="ARBA" id="ARBA00022679"/>
    </source>
</evidence>
<dbReference type="Proteomes" id="UP001595867">
    <property type="component" value="Unassembled WGS sequence"/>
</dbReference>
<dbReference type="PANTHER" id="PTHR24421:SF10">
    <property type="entry name" value="NITRATE_NITRITE SENSOR PROTEIN NARQ"/>
    <property type="match status" value="1"/>
</dbReference>
<proteinExistence type="predicted"/>
<organism evidence="6 7">
    <name type="scientific">Actinoplanes subglobosus</name>
    <dbReference type="NCBI Taxonomy" id="1547892"/>
    <lineage>
        <taxon>Bacteria</taxon>
        <taxon>Bacillati</taxon>
        <taxon>Actinomycetota</taxon>
        <taxon>Actinomycetes</taxon>
        <taxon>Micromonosporales</taxon>
        <taxon>Micromonosporaceae</taxon>
        <taxon>Actinoplanes</taxon>
    </lineage>
</organism>
<dbReference type="SUPFAM" id="SSF55874">
    <property type="entry name" value="ATPase domain of HSP90 chaperone/DNA topoisomerase II/histidine kinase"/>
    <property type="match status" value="1"/>
</dbReference>
<keyword evidence="7" id="KW-1185">Reference proteome</keyword>
<sequence>GLKVDHDQRGEARQLPAVVDLAAYRILQEALTNAQKHGTGTAALTVEYRTGQVAVQVVNHAGTPGTTSGYGLLGMRERASAAGGTLHAGRRPDGCFQVRAVLPAPAPKEQP</sequence>
<dbReference type="RefSeq" id="WP_378066495.1">
    <property type="nucleotide sequence ID" value="NZ_JBHSBL010000011.1"/>
</dbReference>
<comment type="caution">
    <text evidence="6">The sequence shown here is derived from an EMBL/GenBank/DDBJ whole genome shotgun (WGS) entry which is preliminary data.</text>
</comment>
<reference evidence="7" key="1">
    <citation type="journal article" date="2019" name="Int. J. Syst. Evol. Microbiol.">
        <title>The Global Catalogue of Microorganisms (GCM) 10K type strain sequencing project: providing services to taxonomists for standard genome sequencing and annotation.</title>
        <authorList>
            <consortium name="The Broad Institute Genomics Platform"/>
            <consortium name="The Broad Institute Genome Sequencing Center for Infectious Disease"/>
            <person name="Wu L."/>
            <person name="Ma J."/>
        </authorList>
    </citation>
    <scope>NUCLEOTIDE SEQUENCE [LARGE SCALE GENOMIC DNA]</scope>
    <source>
        <strain evidence="7">TBRC 5832</strain>
    </source>
</reference>
<dbReference type="EC" id="2.7.13.3" evidence="2"/>
<feature type="non-terminal residue" evidence="6">
    <location>
        <position position="1"/>
    </location>
</feature>
<dbReference type="EMBL" id="JBHSBL010000011">
    <property type="protein sequence ID" value="MFC4065470.1"/>
    <property type="molecule type" value="Genomic_DNA"/>
</dbReference>
<dbReference type="InterPro" id="IPR036890">
    <property type="entry name" value="HATPase_C_sf"/>
</dbReference>
<evidence type="ECO:0000256" key="2">
    <source>
        <dbReference type="ARBA" id="ARBA00012438"/>
    </source>
</evidence>
<evidence type="ECO:0000256" key="4">
    <source>
        <dbReference type="ARBA" id="ARBA00022777"/>
    </source>
</evidence>
<evidence type="ECO:0000313" key="7">
    <source>
        <dbReference type="Proteomes" id="UP001595867"/>
    </source>
</evidence>
<keyword evidence="4 6" id="KW-0418">Kinase</keyword>
<dbReference type="Gene3D" id="3.30.565.10">
    <property type="entry name" value="Histidine kinase-like ATPase, C-terminal domain"/>
    <property type="match status" value="1"/>
</dbReference>
<evidence type="ECO:0000256" key="1">
    <source>
        <dbReference type="ARBA" id="ARBA00000085"/>
    </source>
</evidence>
<gene>
    <name evidence="6" type="ORF">ACFO0C_11055</name>
</gene>
<comment type="catalytic activity">
    <reaction evidence="1">
        <text>ATP + protein L-histidine = ADP + protein N-phospho-L-histidine.</text>
        <dbReference type="EC" id="2.7.13.3"/>
    </reaction>
</comment>
<dbReference type="CDD" id="cd16917">
    <property type="entry name" value="HATPase_UhpB-NarQ-NarX-like"/>
    <property type="match status" value="1"/>
</dbReference>
<protein>
    <recommendedName>
        <fullName evidence="2">histidine kinase</fullName>
        <ecNumber evidence="2">2.7.13.3</ecNumber>
    </recommendedName>
</protein>
<evidence type="ECO:0000313" key="6">
    <source>
        <dbReference type="EMBL" id="MFC4065470.1"/>
    </source>
</evidence>
<evidence type="ECO:0000256" key="5">
    <source>
        <dbReference type="ARBA" id="ARBA00023012"/>
    </source>
</evidence>
<accession>A0ABV8IR61</accession>
<keyword evidence="3" id="KW-0808">Transferase</keyword>
<dbReference type="PANTHER" id="PTHR24421">
    <property type="entry name" value="NITRATE/NITRITE SENSOR PROTEIN NARX-RELATED"/>
    <property type="match status" value="1"/>
</dbReference>
<dbReference type="GO" id="GO:0016301">
    <property type="term" value="F:kinase activity"/>
    <property type="evidence" value="ECO:0007669"/>
    <property type="project" value="UniProtKB-KW"/>
</dbReference>
<keyword evidence="5" id="KW-0902">Two-component regulatory system</keyword>
<name>A0ABV8IR61_9ACTN</name>